<evidence type="ECO:0000256" key="6">
    <source>
        <dbReference type="ARBA" id="ARBA00023004"/>
    </source>
</evidence>
<feature type="region of interest" description="Disordered" evidence="13">
    <location>
        <begin position="365"/>
        <end position="388"/>
    </location>
</feature>
<dbReference type="InterPro" id="IPR000385">
    <property type="entry name" value="MoaA_NifB_PqqE_Fe-S-bd_CS"/>
</dbReference>
<dbReference type="InterPro" id="IPR040064">
    <property type="entry name" value="MoaA-like"/>
</dbReference>
<keyword evidence="10 12" id="KW-0456">Lyase</keyword>
<sequence length="388" mass="42278">MDRCSRSTRAVVIPYKLKEHVVSVSEYAPSAGTAAQSQGPIEPRADTRDGLGRPLRDLRLSVIDQCNFRCAYCMPKEVFGNDYPFLSSSALLSFEQMVKMAKAFTSLGVEKIRITGGEPLLRRNLETLIEKLATLKTTSGKPVEVALTTNGSLLGVRARALRNAGLSRVTVSLDSVDDAIFRRMSGVRFPVTRVLDGIDAALAAGLAPVKVNAVIERGVNESQILPIAHRFRGTGVIVRFIEYMDVGGASAWAKSKVLTSDEAREIVESAIPLVSTPPRRANDTAVSYKYADGKGEVGFVSSMSSPFCGSCCRVRVSADGQMYNCLFATHGMDLKPWLSDAVCVEEISNAIRVAWHRRMDRYSELRDDKRKSGSGKAYPTVRMSLVGG</sequence>
<dbReference type="CDD" id="cd01335">
    <property type="entry name" value="Radical_SAM"/>
    <property type="match status" value="1"/>
</dbReference>
<dbReference type="GO" id="GO:0046872">
    <property type="term" value="F:metal ion binding"/>
    <property type="evidence" value="ECO:0007669"/>
    <property type="project" value="UniProtKB-KW"/>
</dbReference>
<evidence type="ECO:0000256" key="2">
    <source>
        <dbReference type="ARBA" id="ARBA00022485"/>
    </source>
</evidence>
<evidence type="ECO:0000256" key="13">
    <source>
        <dbReference type="SAM" id="MobiDB-lite"/>
    </source>
</evidence>
<evidence type="ECO:0000256" key="9">
    <source>
        <dbReference type="ARBA" id="ARBA00023150"/>
    </source>
</evidence>
<dbReference type="GO" id="GO:0006777">
    <property type="term" value="P:Mo-molybdopterin cofactor biosynthetic process"/>
    <property type="evidence" value="ECO:0007669"/>
    <property type="project" value="UniProtKB-UniRule"/>
</dbReference>
<feature type="binding site" evidence="12">
    <location>
        <position position="117"/>
    </location>
    <ligand>
        <name>S-adenosyl-L-methionine</name>
        <dbReference type="ChEBI" id="CHEBI:59789"/>
    </ligand>
</feature>
<evidence type="ECO:0000313" key="16">
    <source>
        <dbReference type="Proteomes" id="UP000594380"/>
    </source>
</evidence>
<dbReference type="SFLD" id="SFLDG01386">
    <property type="entry name" value="main_SPASM_domain-containing"/>
    <property type="match status" value="1"/>
</dbReference>
<dbReference type="GO" id="GO:0051539">
    <property type="term" value="F:4 iron, 4 sulfur cluster binding"/>
    <property type="evidence" value="ECO:0007669"/>
    <property type="project" value="UniProtKB-UniRule"/>
</dbReference>
<evidence type="ECO:0000313" key="15">
    <source>
        <dbReference type="EMBL" id="NUY02424.1"/>
    </source>
</evidence>
<dbReference type="InterPro" id="IPR050105">
    <property type="entry name" value="MoCo_biosynth_MoaA/MoaC"/>
</dbReference>
<feature type="binding site" evidence="12">
    <location>
        <position position="244"/>
    </location>
    <ligand>
        <name>S-adenosyl-L-methionine</name>
        <dbReference type="ChEBI" id="CHEBI:59789"/>
    </ligand>
</feature>
<dbReference type="SMART" id="SM00729">
    <property type="entry name" value="Elp3"/>
    <property type="match status" value="1"/>
</dbReference>
<feature type="binding site" evidence="12">
    <location>
        <position position="113"/>
    </location>
    <ligand>
        <name>GTP</name>
        <dbReference type="ChEBI" id="CHEBI:37565"/>
    </ligand>
</feature>
<dbReference type="EC" id="4.1.99.22" evidence="1 12"/>
<evidence type="ECO:0000256" key="8">
    <source>
        <dbReference type="ARBA" id="ARBA00023134"/>
    </source>
</evidence>
<feature type="binding site" evidence="12">
    <location>
        <position position="73"/>
    </location>
    <ligand>
        <name>[4Fe-4S] cluster</name>
        <dbReference type="ChEBI" id="CHEBI:49883"/>
        <label>1</label>
        <note>4Fe-4S-S-AdoMet</note>
    </ligand>
</feature>
<feature type="domain" description="Radical SAM core" evidence="14">
    <location>
        <begin position="50"/>
        <end position="277"/>
    </location>
</feature>
<evidence type="ECO:0000256" key="3">
    <source>
        <dbReference type="ARBA" id="ARBA00022691"/>
    </source>
</evidence>
<comment type="function">
    <text evidence="12">Catalyzes the cyclization of GTP to (8S)-3',8-cyclo-7,8-dihydroguanosine 5'-triphosphate.</text>
</comment>
<dbReference type="RefSeq" id="WP_176108791.1">
    <property type="nucleotide sequence ID" value="NZ_JAALDK010000001.1"/>
</dbReference>
<feature type="binding site" evidence="12">
    <location>
        <position position="70"/>
    </location>
    <ligand>
        <name>[4Fe-4S] cluster</name>
        <dbReference type="ChEBI" id="CHEBI:49883"/>
        <label>1</label>
        <note>4Fe-4S-S-AdoMet</note>
    </ligand>
</feature>
<comment type="caution">
    <text evidence="15">The sequence shown here is derived from an EMBL/GenBank/DDBJ whole genome shotgun (WGS) entry which is preliminary data.</text>
</comment>
<feature type="binding site" evidence="12">
    <location>
        <position position="172"/>
    </location>
    <ligand>
        <name>S-adenosyl-L-methionine</name>
        <dbReference type="ChEBI" id="CHEBI:59789"/>
    </ligand>
</feature>
<dbReference type="HAMAP" id="MF_01225_B">
    <property type="entry name" value="MoaA_B"/>
    <property type="match status" value="1"/>
</dbReference>
<evidence type="ECO:0000256" key="12">
    <source>
        <dbReference type="HAMAP-Rule" id="MF_01225"/>
    </source>
</evidence>
<dbReference type="Proteomes" id="UP000594380">
    <property type="component" value="Unassembled WGS sequence"/>
</dbReference>
<evidence type="ECO:0000256" key="7">
    <source>
        <dbReference type="ARBA" id="ARBA00023014"/>
    </source>
</evidence>
<dbReference type="InterPro" id="IPR013483">
    <property type="entry name" value="MoaA"/>
</dbReference>
<dbReference type="CDD" id="cd21117">
    <property type="entry name" value="Twitch_MoaA"/>
    <property type="match status" value="1"/>
</dbReference>
<dbReference type="InterPro" id="IPR058240">
    <property type="entry name" value="rSAM_sf"/>
</dbReference>
<dbReference type="SFLD" id="SFLDS00029">
    <property type="entry name" value="Radical_SAM"/>
    <property type="match status" value="1"/>
</dbReference>
<feature type="binding site" evidence="12">
    <location>
        <position position="325"/>
    </location>
    <ligand>
        <name>[4Fe-4S] cluster</name>
        <dbReference type="ChEBI" id="CHEBI:49883"/>
        <label>2</label>
        <note>4Fe-4S-substrate</note>
    </ligand>
</feature>
<dbReference type="InterPro" id="IPR010505">
    <property type="entry name" value="MoaA_twitch"/>
</dbReference>
<keyword evidence="3 12" id="KW-0949">S-adenosyl-L-methionine</keyword>
<dbReference type="PANTHER" id="PTHR22960:SF0">
    <property type="entry name" value="MOLYBDENUM COFACTOR BIOSYNTHESIS PROTEIN 1"/>
    <property type="match status" value="1"/>
</dbReference>
<feature type="binding site" evidence="12">
    <location>
        <position position="66"/>
    </location>
    <ligand>
        <name>[4Fe-4S] cluster</name>
        <dbReference type="ChEBI" id="CHEBI:49883"/>
        <label>1</label>
        <note>4Fe-4S-S-AdoMet</note>
    </ligand>
</feature>
<dbReference type="NCBIfam" id="TIGR02666">
    <property type="entry name" value="moaA"/>
    <property type="match status" value="1"/>
</dbReference>
<dbReference type="GeneID" id="301103132"/>
<dbReference type="Pfam" id="PF04055">
    <property type="entry name" value="Radical_SAM"/>
    <property type="match status" value="1"/>
</dbReference>
<keyword evidence="9 12" id="KW-0501">Molybdenum cofactor biosynthesis</keyword>
<keyword evidence="4 12" id="KW-0479">Metal-binding</keyword>
<keyword evidence="7 12" id="KW-0411">Iron-sulfur</keyword>
<evidence type="ECO:0000256" key="1">
    <source>
        <dbReference type="ARBA" id="ARBA00012167"/>
    </source>
</evidence>
<dbReference type="PROSITE" id="PS51918">
    <property type="entry name" value="RADICAL_SAM"/>
    <property type="match status" value="1"/>
</dbReference>
<keyword evidence="6 12" id="KW-0408">Iron</keyword>
<feature type="binding site" evidence="12">
    <location>
        <position position="148"/>
    </location>
    <ligand>
        <name>GTP</name>
        <dbReference type="ChEBI" id="CHEBI:37565"/>
    </ligand>
</feature>
<evidence type="ECO:0000256" key="11">
    <source>
        <dbReference type="ARBA" id="ARBA00048697"/>
    </source>
</evidence>
<dbReference type="GO" id="GO:0061799">
    <property type="term" value="F:cyclic pyranopterin monophosphate synthase activity"/>
    <property type="evidence" value="ECO:0007669"/>
    <property type="project" value="TreeGrafter"/>
</dbReference>
<reference evidence="15 16" key="1">
    <citation type="submission" date="2020-02" db="EMBL/GenBank/DDBJ databases">
        <title>Paraburkholderia simonii sp. nov. and Paraburkholderia youngii sp. nov. Brazilian and Mexican Mimosa-associated rhizobia.</title>
        <authorList>
            <person name="Mavima L."/>
            <person name="Beukes C.W."/>
            <person name="Chan W.Y."/>
            <person name="Palmer M."/>
            <person name="De Meyer S.E."/>
            <person name="James E.K."/>
            <person name="Venter S.N."/>
            <person name="Steenkamp E.T."/>
        </authorList>
    </citation>
    <scope>NUCLEOTIDE SEQUENCE [LARGE SCALE GENOMIC DNA]</scope>
    <source>
        <strain evidence="15 16">JPY169</strain>
    </source>
</reference>
<evidence type="ECO:0000256" key="4">
    <source>
        <dbReference type="ARBA" id="ARBA00022723"/>
    </source>
</evidence>
<protein>
    <recommendedName>
        <fullName evidence="1 12">GTP 3',8-cyclase</fullName>
        <ecNumber evidence="1 12">4.1.99.22</ecNumber>
    </recommendedName>
    <alternativeName>
        <fullName evidence="12">Molybdenum cofactor biosynthesis protein A</fullName>
    </alternativeName>
</protein>
<evidence type="ECO:0000259" key="14">
    <source>
        <dbReference type="PROSITE" id="PS51918"/>
    </source>
</evidence>
<dbReference type="EMBL" id="JAALDK010000001">
    <property type="protein sequence ID" value="NUY02424.1"/>
    <property type="molecule type" value="Genomic_DNA"/>
</dbReference>
<dbReference type="Pfam" id="PF06463">
    <property type="entry name" value="Mob_synth_C"/>
    <property type="match status" value="1"/>
</dbReference>
<dbReference type="Gene3D" id="3.20.20.70">
    <property type="entry name" value="Aldolase class I"/>
    <property type="match status" value="1"/>
</dbReference>
<feature type="binding site" evidence="12">
    <location>
        <position position="311"/>
    </location>
    <ligand>
        <name>[4Fe-4S] cluster</name>
        <dbReference type="ChEBI" id="CHEBI:49883"/>
        <label>2</label>
        <note>4Fe-4S-substrate</note>
    </ligand>
</feature>
<feature type="binding site" evidence="12">
    <location>
        <begin position="313"/>
        <end position="315"/>
    </location>
    <ligand>
        <name>GTP</name>
        <dbReference type="ChEBI" id="CHEBI:37565"/>
    </ligand>
</feature>
<comment type="cofactor">
    <cofactor evidence="12">
        <name>[4Fe-4S] cluster</name>
        <dbReference type="ChEBI" id="CHEBI:49883"/>
    </cofactor>
    <text evidence="12">Binds 2 [4Fe-4S] clusters. Binds 1 [4Fe-4S] cluster coordinated with 3 cysteines and an exchangeable S-adenosyl-L-methionine and 1 [4Fe-4S] cluster coordinated with 3 cysteines and the GTP-derived substrate.</text>
</comment>
<dbReference type="GO" id="GO:0005525">
    <property type="term" value="F:GTP binding"/>
    <property type="evidence" value="ECO:0007669"/>
    <property type="project" value="UniProtKB-UniRule"/>
</dbReference>
<comment type="similarity">
    <text evidence="12">Belongs to the radical SAM superfamily. MoaA family.</text>
</comment>
<feature type="binding site" evidence="12">
    <location>
        <position position="308"/>
    </location>
    <ligand>
        <name>[4Fe-4S] cluster</name>
        <dbReference type="ChEBI" id="CHEBI:49883"/>
        <label>2</label>
        <note>4Fe-4S-substrate</note>
    </ligand>
</feature>
<gene>
    <name evidence="12 15" type="primary">moaA</name>
    <name evidence="15" type="ORF">G5S42_22580</name>
</gene>
<dbReference type="SFLD" id="SFLDG01067">
    <property type="entry name" value="SPASM/twitch_domain_containing"/>
    <property type="match status" value="1"/>
</dbReference>
<feature type="binding site" evidence="12">
    <location>
        <position position="210"/>
    </location>
    <ligand>
        <name>GTP</name>
        <dbReference type="ChEBI" id="CHEBI:37565"/>
    </ligand>
</feature>
<dbReference type="SUPFAM" id="SSF102114">
    <property type="entry name" value="Radical SAM enzymes"/>
    <property type="match status" value="1"/>
</dbReference>
<dbReference type="GO" id="GO:0061798">
    <property type="term" value="F:GTP 3',8'-cyclase activity"/>
    <property type="evidence" value="ECO:0007669"/>
    <property type="project" value="UniProtKB-UniRule"/>
</dbReference>
<dbReference type="InterPro" id="IPR013785">
    <property type="entry name" value="Aldolase_TIM"/>
</dbReference>
<comment type="subunit">
    <text evidence="12">Monomer and homodimer.</text>
</comment>
<dbReference type="InterPro" id="IPR006638">
    <property type="entry name" value="Elp3/MiaA/NifB-like_rSAM"/>
</dbReference>
<dbReference type="InterPro" id="IPR007197">
    <property type="entry name" value="rSAM"/>
</dbReference>
<evidence type="ECO:0000256" key="10">
    <source>
        <dbReference type="ARBA" id="ARBA00023239"/>
    </source>
</evidence>
<name>A0A7Y6K2K0_9BURK</name>
<keyword evidence="5 12" id="KW-0547">Nucleotide-binding</keyword>
<feature type="binding site" evidence="12">
    <location>
        <position position="59"/>
    </location>
    <ligand>
        <name>GTP</name>
        <dbReference type="ChEBI" id="CHEBI:37565"/>
    </ligand>
</feature>
<dbReference type="PANTHER" id="PTHR22960">
    <property type="entry name" value="MOLYBDOPTERIN COFACTOR SYNTHESIS PROTEIN A"/>
    <property type="match status" value="1"/>
</dbReference>
<proteinExistence type="inferred from homology"/>
<accession>A0A7Y6K2K0</accession>
<dbReference type="SFLD" id="SFLDG01383">
    <property type="entry name" value="cyclic_pyranopterin_phosphate"/>
    <property type="match status" value="1"/>
</dbReference>
<comment type="pathway">
    <text evidence="12">Cofactor biosynthesis; molybdopterin biosynthesis.</text>
</comment>
<evidence type="ECO:0000256" key="5">
    <source>
        <dbReference type="ARBA" id="ARBA00022741"/>
    </source>
</evidence>
<dbReference type="AlphaFoldDB" id="A0A7Y6K2K0"/>
<keyword evidence="8 12" id="KW-0342">GTP-binding</keyword>
<organism evidence="15 16">
    <name type="scientific">Paraburkholderia youngii</name>
    <dbReference type="NCBI Taxonomy" id="2782701"/>
    <lineage>
        <taxon>Bacteria</taxon>
        <taxon>Pseudomonadati</taxon>
        <taxon>Pseudomonadota</taxon>
        <taxon>Betaproteobacteria</taxon>
        <taxon>Burkholderiales</taxon>
        <taxon>Burkholderiaceae</taxon>
        <taxon>Paraburkholderia</taxon>
    </lineage>
</organism>
<comment type="catalytic activity">
    <reaction evidence="11 12">
        <text>GTP + AH2 + S-adenosyl-L-methionine = (8S)-3',8-cyclo-7,8-dihydroguanosine 5'-triphosphate + 5'-deoxyadenosine + L-methionine + A + H(+)</text>
        <dbReference type="Rhea" id="RHEA:49576"/>
        <dbReference type="ChEBI" id="CHEBI:13193"/>
        <dbReference type="ChEBI" id="CHEBI:15378"/>
        <dbReference type="ChEBI" id="CHEBI:17319"/>
        <dbReference type="ChEBI" id="CHEBI:17499"/>
        <dbReference type="ChEBI" id="CHEBI:37565"/>
        <dbReference type="ChEBI" id="CHEBI:57844"/>
        <dbReference type="ChEBI" id="CHEBI:59789"/>
        <dbReference type="ChEBI" id="CHEBI:131766"/>
        <dbReference type="EC" id="4.1.99.22"/>
    </reaction>
</comment>
<keyword evidence="2 12" id="KW-0004">4Fe-4S</keyword>
<dbReference type="PROSITE" id="PS01305">
    <property type="entry name" value="MOAA_NIFB_PQQE"/>
    <property type="match status" value="1"/>
</dbReference>
<dbReference type="UniPathway" id="UPA00344"/>
<dbReference type="GO" id="GO:1904047">
    <property type="term" value="F:S-adenosyl-L-methionine binding"/>
    <property type="evidence" value="ECO:0007669"/>
    <property type="project" value="UniProtKB-UniRule"/>
</dbReference>
<feature type="binding site" evidence="12">
    <location>
        <position position="72"/>
    </location>
    <ligand>
        <name>S-adenosyl-L-methionine</name>
        <dbReference type="ChEBI" id="CHEBI:59789"/>
    </ligand>
</feature>